<protein>
    <submittedName>
        <fullName evidence="1">Uncharacterized protein</fullName>
    </submittedName>
</protein>
<dbReference type="Proteomes" id="UP000233556">
    <property type="component" value="Unassembled WGS sequence"/>
</dbReference>
<dbReference type="AlphaFoldDB" id="A0A2I0U317"/>
<proteinExistence type="predicted"/>
<dbReference type="OrthoDB" id="10419282at2759"/>
<accession>A0A2I0U317</accession>
<evidence type="ECO:0000313" key="2">
    <source>
        <dbReference type="Proteomes" id="UP000233556"/>
    </source>
</evidence>
<name>A0A2I0U317_LIMLA</name>
<organism evidence="1 2">
    <name type="scientific">Limosa lapponica baueri</name>
    <dbReference type="NCBI Taxonomy" id="1758121"/>
    <lineage>
        <taxon>Eukaryota</taxon>
        <taxon>Metazoa</taxon>
        <taxon>Chordata</taxon>
        <taxon>Craniata</taxon>
        <taxon>Vertebrata</taxon>
        <taxon>Euteleostomi</taxon>
        <taxon>Archelosauria</taxon>
        <taxon>Archosauria</taxon>
        <taxon>Dinosauria</taxon>
        <taxon>Saurischia</taxon>
        <taxon>Theropoda</taxon>
        <taxon>Coelurosauria</taxon>
        <taxon>Aves</taxon>
        <taxon>Neognathae</taxon>
        <taxon>Neoaves</taxon>
        <taxon>Charadriiformes</taxon>
        <taxon>Scolopacidae</taxon>
        <taxon>Limosa</taxon>
    </lineage>
</organism>
<sequence>MLHSTLPYKDFMTYPNLRVRQELRHQLLGPALESSAQEGYGPVGAGPEEAPKMIRGLEHLCYEDRLRELGFFILEETRFRGDLIAAFQYLKGAYTRGGEGLFMRE</sequence>
<gene>
    <name evidence="1" type="ORF">llap_9302</name>
</gene>
<evidence type="ECO:0000313" key="1">
    <source>
        <dbReference type="EMBL" id="PKU40395.1"/>
    </source>
</evidence>
<keyword evidence="2" id="KW-1185">Reference proteome</keyword>
<reference evidence="2" key="1">
    <citation type="submission" date="2017-11" db="EMBL/GenBank/DDBJ databases">
        <authorList>
            <person name="Lima N.C."/>
            <person name="Parody-Merino A.M."/>
            <person name="Battley P.F."/>
            <person name="Fidler A.E."/>
            <person name="Prosdocimi F."/>
        </authorList>
    </citation>
    <scope>NUCLEOTIDE SEQUENCE [LARGE SCALE GENOMIC DNA]</scope>
</reference>
<dbReference type="EMBL" id="KZ506283">
    <property type="protein sequence ID" value="PKU40395.1"/>
    <property type="molecule type" value="Genomic_DNA"/>
</dbReference>
<reference evidence="2" key="2">
    <citation type="submission" date="2017-12" db="EMBL/GenBank/DDBJ databases">
        <title>Genome sequence of the Bar-tailed Godwit (Limosa lapponica baueri).</title>
        <authorList>
            <person name="Lima N.C.B."/>
            <person name="Parody-Merino A.M."/>
            <person name="Battley P.F."/>
            <person name="Fidler A.E."/>
            <person name="Prosdocimi F."/>
        </authorList>
    </citation>
    <scope>NUCLEOTIDE SEQUENCE [LARGE SCALE GENOMIC DNA]</scope>
</reference>